<dbReference type="InterPro" id="IPR010730">
    <property type="entry name" value="HET"/>
</dbReference>
<dbReference type="AlphaFoldDB" id="A0A430LBW3"/>
<accession>A0A430LBW3</accession>
<keyword evidence="1" id="KW-0472">Membrane</keyword>
<evidence type="ECO:0000259" key="2">
    <source>
        <dbReference type="Pfam" id="PF06985"/>
    </source>
</evidence>
<dbReference type="EMBL" id="MIKF01000276">
    <property type="protein sequence ID" value="RTE73160.1"/>
    <property type="molecule type" value="Genomic_DNA"/>
</dbReference>
<evidence type="ECO:0000313" key="4">
    <source>
        <dbReference type="Proteomes" id="UP000287124"/>
    </source>
</evidence>
<dbReference type="Pfam" id="PF06985">
    <property type="entry name" value="HET"/>
    <property type="match status" value="1"/>
</dbReference>
<evidence type="ECO:0000256" key="1">
    <source>
        <dbReference type="SAM" id="Phobius"/>
    </source>
</evidence>
<reference evidence="3 4" key="1">
    <citation type="submission" date="2017-06" db="EMBL/GenBank/DDBJ databases">
        <title>Comparative genomic analysis of Ambrosia Fusariam Clade fungi.</title>
        <authorList>
            <person name="Stajich J.E."/>
            <person name="Carrillo J."/>
            <person name="Kijimoto T."/>
            <person name="Eskalen A."/>
            <person name="O'Donnell K."/>
            <person name="Kasson M."/>
        </authorList>
    </citation>
    <scope>NUCLEOTIDE SEQUENCE [LARGE SCALE GENOMIC DNA]</scope>
    <source>
        <strain evidence="3 4">UCR1854</strain>
    </source>
</reference>
<gene>
    <name evidence="3" type="ORF">BHE90_012425</name>
</gene>
<comment type="caution">
    <text evidence="3">The sequence shown here is derived from an EMBL/GenBank/DDBJ whole genome shotgun (WGS) entry which is preliminary data.</text>
</comment>
<keyword evidence="1" id="KW-1133">Transmembrane helix</keyword>
<protein>
    <recommendedName>
        <fullName evidence="2">Heterokaryon incompatibility domain-containing protein</fullName>
    </recommendedName>
</protein>
<organism evidence="3 4">
    <name type="scientific">Fusarium euwallaceae</name>
    <dbReference type="NCBI Taxonomy" id="1147111"/>
    <lineage>
        <taxon>Eukaryota</taxon>
        <taxon>Fungi</taxon>
        <taxon>Dikarya</taxon>
        <taxon>Ascomycota</taxon>
        <taxon>Pezizomycotina</taxon>
        <taxon>Sordariomycetes</taxon>
        <taxon>Hypocreomycetidae</taxon>
        <taxon>Hypocreales</taxon>
        <taxon>Nectriaceae</taxon>
        <taxon>Fusarium</taxon>
        <taxon>Fusarium solani species complex</taxon>
    </lineage>
</organism>
<sequence length="546" mass="61520">MAPDFDFPVTKSLYDMINVFPNKVDVFGSSARLSESLRTIMNDPSLDQQFIKTLSIDQLSSYRLLQEWFKAQDQDPASAKNAKTALKDVSTANLGTTSYHASLARLYTREMSTTKKFSVRPGKRQRLADLRELRQKAATIAACQRIAISICSTTSLASSNEMSVTIKPPYGASIDPGFWIEKAESDGLPYYLWDTHDRKVAILADLMAITQEAPEYVAISHTWGNSISAVRGWCHVPNVPWKIPYLDKLDVMELPEMLAHLSEEWRYVWIDLLAIPQGCNSDVLATRQRTEIKKQPDIFRNAKTAIVWFSDIQNWTLAPSVLQYLGLKFMMATSGDVINSAQAIEREALARSQLDETVELMAWSWPDLADRKEKPGTPNDWFTSTWTLQETCIRPDMLLATAKFEFLKVTDNMMVCINDIAALCLVSKELIKGDQPRAVQDVLQTFENSGLVDLLDLQPLRVIPEDKRLGRPARLFQDSIANIRKFSGQTLGENAKAKPYRLSPSSQPSAIRSNLYEIGTFALLSPIIISVLAVEVCYTTVKRRFN</sequence>
<feature type="transmembrane region" description="Helical" evidence="1">
    <location>
        <begin position="518"/>
        <end position="541"/>
    </location>
</feature>
<dbReference type="Proteomes" id="UP000287124">
    <property type="component" value="Unassembled WGS sequence"/>
</dbReference>
<evidence type="ECO:0000313" key="3">
    <source>
        <dbReference type="EMBL" id="RTE73160.1"/>
    </source>
</evidence>
<name>A0A430LBW3_9HYPO</name>
<feature type="domain" description="Heterokaryon incompatibility" evidence="2">
    <location>
        <begin position="216"/>
        <end position="390"/>
    </location>
</feature>
<keyword evidence="1" id="KW-0812">Transmembrane</keyword>
<proteinExistence type="predicted"/>
<keyword evidence="4" id="KW-1185">Reference proteome</keyword>